<organism evidence="3 4">
    <name type="scientific">Ceratocystis pirilliformis</name>
    <dbReference type="NCBI Taxonomy" id="259994"/>
    <lineage>
        <taxon>Eukaryota</taxon>
        <taxon>Fungi</taxon>
        <taxon>Dikarya</taxon>
        <taxon>Ascomycota</taxon>
        <taxon>Pezizomycotina</taxon>
        <taxon>Sordariomycetes</taxon>
        <taxon>Hypocreomycetidae</taxon>
        <taxon>Microascales</taxon>
        <taxon>Ceratocystidaceae</taxon>
        <taxon>Ceratocystis</taxon>
    </lineage>
</organism>
<dbReference type="PANTHER" id="PTHR48081:SF8">
    <property type="entry name" value="ALPHA_BETA HYDROLASE FOLD-3 DOMAIN-CONTAINING PROTEIN-RELATED"/>
    <property type="match status" value="1"/>
</dbReference>
<evidence type="ECO:0000259" key="2">
    <source>
        <dbReference type="Pfam" id="PF07859"/>
    </source>
</evidence>
<feature type="domain" description="Alpha/beta hydrolase fold-3" evidence="2">
    <location>
        <begin position="127"/>
        <end position="337"/>
    </location>
</feature>
<dbReference type="Gene3D" id="3.40.50.1820">
    <property type="entry name" value="alpha/beta hydrolase"/>
    <property type="match status" value="1"/>
</dbReference>
<dbReference type="InterPro" id="IPR050300">
    <property type="entry name" value="GDXG_lipolytic_enzyme"/>
</dbReference>
<dbReference type="Pfam" id="PF07859">
    <property type="entry name" value="Abhydrolase_3"/>
    <property type="match status" value="1"/>
</dbReference>
<dbReference type="Proteomes" id="UP001583280">
    <property type="component" value="Unassembled WGS sequence"/>
</dbReference>
<dbReference type="PANTHER" id="PTHR48081">
    <property type="entry name" value="AB HYDROLASE SUPERFAMILY PROTEIN C4A8.06C"/>
    <property type="match status" value="1"/>
</dbReference>
<proteinExistence type="predicted"/>
<protein>
    <recommendedName>
        <fullName evidence="2">Alpha/beta hydrolase fold-3 domain-containing protein</fullName>
    </recommendedName>
</protein>
<dbReference type="EMBL" id="JAWDJO010000007">
    <property type="protein sequence ID" value="KAL1901230.1"/>
    <property type="molecule type" value="Genomic_DNA"/>
</dbReference>
<reference evidence="3 4" key="1">
    <citation type="journal article" date="2024" name="IMA Fungus">
        <title>IMA Genome - F19 : A genome assembly and annotation guide to empower mycologists, including annotated draft genome sequences of Ceratocystis pirilliformis, Diaporthe australafricana, Fusarium ophioides, Paecilomyces lecythidis, and Sporothrix stenoceras.</title>
        <authorList>
            <person name="Aylward J."/>
            <person name="Wilson A.M."/>
            <person name="Visagie C.M."/>
            <person name="Spraker J."/>
            <person name="Barnes I."/>
            <person name="Buitendag C."/>
            <person name="Ceriani C."/>
            <person name="Del Mar Angel L."/>
            <person name="du Plessis D."/>
            <person name="Fuchs T."/>
            <person name="Gasser K."/>
            <person name="Kramer D."/>
            <person name="Li W."/>
            <person name="Munsamy K."/>
            <person name="Piso A."/>
            <person name="Price J.L."/>
            <person name="Sonnekus B."/>
            <person name="Thomas C."/>
            <person name="van der Nest A."/>
            <person name="van Dijk A."/>
            <person name="van Heerden A."/>
            <person name="van Vuuren N."/>
            <person name="Yilmaz N."/>
            <person name="Duong T.A."/>
            <person name="van der Merwe N.A."/>
            <person name="Wingfield M.J."/>
            <person name="Wingfield B.D."/>
        </authorList>
    </citation>
    <scope>NUCLEOTIDE SEQUENCE [LARGE SCALE GENOMIC DNA]</scope>
    <source>
        <strain evidence="3 4">CMW 12675</strain>
    </source>
</reference>
<comment type="caution">
    <text evidence="3">The sequence shown here is derived from an EMBL/GenBank/DDBJ whole genome shotgun (WGS) entry which is preliminary data.</text>
</comment>
<keyword evidence="4" id="KW-1185">Reference proteome</keyword>
<evidence type="ECO:0000313" key="4">
    <source>
        <dbReference type="Proteomes" id="UP001583280"/>
    </source>
</evidence>
<evidence type="ECO:0000313" key="3">
    <source>
        <dbReference type="EMBL" id="KAL1901230.1"/>
    </source>
</evidence>
<sequence length="365" mass="40477">MAPPSMIINPSLAELDELVLMQCPPIDKSWLDYEAAKSAELSASDKTTVKEKKSHVSAKAKIKQQIYAQECRSLHKRLLAPDGLFSELAQGIQVRRMATSSSLDAARVPILRYSRKRDIGLRPDVVIVYYHGGGLWIGEADSEELSCRKLLVGNYHVYSVGYRLLPDYAGSVCLSDAIDACNQILRWAGPKPRVVIVGSSSGGELASLVSQHVVQTSLDTNQRVPFCGTMLRCPVTSDVWSGRDYVPESVRHMHTTAQPAFYTSIAGDMKRLIPRDGLETMPIEAPPHILAHMPPTWVQLTTNDVLYADGLCYAALLRQQQRLLALDVVRNYPHTFWLLAPQLPRAMMADAAMVDGLQWILNQAI</sequence>
<keyword evidence="1" id="KW-0378">Hydrolase</keyword>
<name>A0ABR3ZMF1_9PEZI</name>
<accession>A0ABR3ZMF1</accession>
<evidence type="ECO:0000256" key="1">
    <source>
        <dbReference type="ARBA" id="ARBA00022801"/>
    </source>
</evidence>
<gene>
    <name evidence="3" type="ORF">Cpir12675_000596</name>
</gene>
<dbReference type="InterPro" id="IPR029058">
    <property type="entry name" value="AB_hydrolase_fold"/>
</dbReference>
<dbReference type="InterPro" id="IPR013094">
    <property type="entry name" value="AB_hydrolase_3"/>
</dbReference>
<dbReference type="SUPFAM" id="SSF53474">
    <property type="entry name" value="alpha/beta-Hydrolases"/>
    <property type="match status" value="1"/>
</dbReference>